<organism evidence="2 3">
    <name type="scientific">Phytophthora megakarya</name>
    <dbReference type="NCBI Taxonomy" id="4795"/>
    <lineage>
        <taxon>Eukaryota</taxon>
        <taxon>Sar</taxon>
        <taxon>Stramenopiles</taxon>
        <taxon>Oomycota</taxon>
        <taxon>Peronosporomycetes</taxon>
        <taxon>Peronosporales</taxon>
        <taxon>Peronosporaceae</taxon>
        <taxon>Phytophthora</taxon>
    </lineage>
</organism>
<accession>A0A225UJ44</accession>
<feature type="domain" description="ZSWIM1/3 RNaseH-like" evidence="1">
    <location>
        <begin position="2"/>
        <end position="54"/>
    </location>
</feature>
<evidence type="ECO:0000313" key="3">
    <source>
        <dbReference type="Proteomes" id="UP000198211"/>
    </source>
</evidence>
<comment type="caution">
    <text evidence="2">The sequence shown here is derived from an EMBL/GenBank/DDBJ whole genome shotgun (WGS) entry which is preliminary data.</text>
</comment>
<dbReference type="PANTHER" id="PTHR31569:SF4">
    <property type="entry name" value="SWIM-TYPE DOMAIN-CONTAINING PROTEIN"/>
    <property type="match status" value="1"/>
</dbReference>
<evidence type="ECO:0000313" key="2">
    <source>
        <dbReference type="EMBL" id="OWY92951.1"/>
    </source>
</evidence>
<dbReference type="InterPro" id="IPR048324">
    <property type="entry name" value="ZSWIM1-3_RNaseH-like"/>
</dbReference>
<dbReference type="InterPro" id="IPR052579">
    <property type="entry name" value="Zinc_finger_SWIM"/>
</dbReference>
<dbReference type="EMBL" id="NBNE01016975">
    <property type="protein sequence ID" value="OWY92951.1"/>
    <property type="molecule type" value="Genomic_DNA"/>
</dbReference>
<evidence type="ECO:0000259" key="1">
    <source>
        <dbReference type="Pfam" id="PF21056"/>
    </source>
</evidence>
<protein>
    <recommendedName>
        <fullName evidence="1">ZSWIM1/3 RNaseH-like domain-containing protein</fullName>
    </recommendedName>
</protein>
<name>A0A225UJ44_9STRA</name>
<dbReference type="Proteomes" id="UP000198211">
    <property type="component" value="Unassembled WGS sequence"/>
</dbReference>
<dbReference type="AlphaFoldDB" id="A0A225UJ44"/>
<reference evidence="3" key="1">
    <citation type="submission" date="2017-03" db="EMBL/GenBank/DDBJ databases">
        <title>Phytopthora megakarya and P. palmivora, two closely related causual agents of cacao black pod achieved similar genome size and gene model numbers by different mechanisms.</title>
        <authorList>
            <person name="Ali S."/>
            <person name="Shao J."/>
            <person name="Larry D.J."/>
            <person name="Kronmiller B."/>
            <person name="Shen D."/>
            <person name="Strem M.D."/>
            <person name="Melnick R.L."/>
            <person name="Guiltinan M.J."/>
            <person name="Tyler B.M."/>
            <person name="Meinhardt L.W."/>
            <person name="Bailey B.A."/>
        </authorList>
    </citation>
    <scope>NUCLEOTIDE SEQUENCE [LARGE SCALE GENOMIC DNA]</scope>
    <source>
        <strain evidence="3">zdho120</strain>
    </source>
</reference>
<dbReference type="PANTHER" id="PTHR31569">
    <property type="entry name" value="SWIM-TYPE DOMAIN-CONTAINING PROTEIN"/>
    <property type="match status" value="1"/>
</dbReference>
<dbReference type="OrthoDB" id="126746at2759"/>
<gene>
    <name evidence="2" type="ORF">PHMEG_00037822</name>
</gene>
<proteinExistence type="predicted"/>
<keyword evidence="3" id="KW-1185">Reference proteome</keyword>
<sequence length="91" mass="10588">MSLVKLETKEHLRLTIQCFQSNNPLWAKVRVFVTDKAFHKKAVLTEAFLGSRQLLCIFHVITWLEKQAAKLSTGTQKKTNGRQRCQRLFTQ</sequence>
<dbReference type="Pfam" id="PF21056">
    <property type="entry name" value="ZSWIM1-3_RNaseH-like"/>
    <property type="match status" value="1"/>
</dbReference>